<dbReference type="AlphaFoldDB" id="A0AA35WSU9"/>
<gene>
    <name evidence="1" type="ORF">GBAR_LOCUS17909</name>
</gene>
<organism evidence="1 2">
    <name type="scientific">Geodia barretti</name>
    <name type="common">Barrett's horny sponge</name>
    <dbReference type="NCBI Taxonomy" id="519541"/>
    <lineage>
        <taxon>Eukaryota</taxon>
        <taxon>Metazoa</taxon>
        <taxon>Porifera</taxon>
        <taxon>Demospongiae</taxon>
        <taxon>Heteroscleromorpha</taxon>
        <taxon>Tetractinellida</taxon>
        <taxon>Astrophorina</taxon>
        <taxon>Geodiidae</taxon>
        <taxon>Geodia</taxon>
    </lineage>
</organism>
<sequence>MLSLLDVVLSIPYNLFSAFTVTRYLVSGIRPVSFITVSCAIAFTPSMFGPPP</sequence>
<feature type="non-terminal residue" evidence="1">
    <location>
        <position position="52"/>
    </location>
</feature>
<dbReference type="Proteomes" id="UP001174909">
    <property type="component" value="Unassembled WGS sequence"/>
</dbReference>
<protein>
    <submittedName>
        <fullName evidence="1">Uncharacterized protein</fullName>
    </submittedName>
</protein>
<name>A0AA35WSU9_GEOBA</name>
<accession>A0AA35WSU9</accession>
<comment type="caution">
    <text evidence="1">The sequence shown here is derived from an EMBL/GenBank/DDBJ whole genome shotgun (WGS) entry which is preliminary data.</text>
</comment>
<keyword evidence="2" id="KW-1185">Reference proteome</keyword>
<dbReference type="EMBL" id="CASHTH010002547">
    <property type="protein sequence ID" value="CAI8031554.1"/>
    <property type="molecule type" value="Genomic_DNA"/>
</dbReference>
<proteinExistence type="predicted"/>
<evidence type="ECO:0000313" key="2">
    <source>
        <dbReference type="Proteomes" id="UP001174909"/>
    </source>
</evidence>
<reference evidence="1" key="1">
    <citation type="submission" date="2023-03" db="EMBL/GenBank/DDBJ databases">
        <authorList>
            <person name="Steffen K."/>
            <person name="Cardenas P."/>
        </authorList>
    </citation>
    <scope>NUCLEOTIDE SEQUENCE</scope>
</reference>
<evidence type="ECO:0000313" key="1">
    <source>
        <dbReference type="EMBL" id="CAI8031554.1"/>
    </source>
</evidence>